<sequence>MATLPISKCQLNPVGVASLRKILGTGDLYQTYQTKFDAADLAFFLAGAHSDGSHYFDSDKFHPWFHVSREHTPSGDEGTAAHAAFRDRLQDLVYDAITCWDRITGGATYMFHINGSLPPRTAFEVEELKIHAYAPPGLLKLFPNMQYTLAQIAQMFAEDARLRFGRQAPLPRTHRPAYRPVIVDPKEDTMHYVFVGCPVGEIDGAIAEARDHTTRRGDLTNPIEILSDDEADGDRTSLRDRIDELESLLDHRDAYVMRLEQEIIKLCRRLEHVHCESGSERTPRGQSQNREAKNVVSPLSAQTLPSHASASAATPQHLRLDYATAVAFTPPSSPTHSSTSRLSATPGGSSMPSSISSLTTSSYLASPSSEVVRIYSIGKLTDLVLQKRDVDPAAHNILWEIVCREADSNWMESIRLQLGVSHDVAEEIYDALDVDWSPRQR</sequence>
<evidence type="ECO:0000256" key="1">
    <source>
        <dbReference type="SAM" id="MobiDB-lite"/>
    </source>
</evidence>
<name>A0A1C7MIG5_GRIFR</name>
<dbReference type="OMA" id="WMESIRL"/>
<feature type="region of interest" description="Disordered" evidence="1">
    <location>
        <begin position="329"/>
        <end position="359"/>
    </location>
</feature>
<dbReference type="Proteomes" id="UP000092993">
    <property type="component" value="Unassembled WGS sequence"/>
</dbReference>
<dbReference type="AlphaFoldDB" id="A0A1C7MIG5"/>
<dbReference type="EMBL" id="LUGG01000003">
    <property type="protein sequence ID" value="OBZ76608.1"/>
    <property type="molecule type" value="Genomic_DNA"/>
</dbReference>
<gene>
    <name evidence="2" type="ORF">A0H81_03871</name>
</gene>
<evidence type="ECO:0000313" key="2">
    <source>
        <dbReference type="EMBL" id="OBZ76608.1"/>
    </source>
</evidence>
<accession>A0A1C7MIG5</accession>
<feature type="compositionally biased region" description="Low complexity" evidence="1">
    <location>
        <begin position="349"/>
        <end position="359"/>
    </location>
</feature>
<feature type="region of interest" description="Disordered" evidence="1">
    <location>
        <begin position="275"/>
        <end position="295"/>
    </location>
</feature>
<evidence type="ECO:0000313" key="3">
    <source>
        <dbReference type="Proteomes" id="UP000092993"/>
    </source>
</evidence>
<protein>
    <submittedName>
        <fullName evidence="2">Uncharacterized protein</fullName>
    </submittedName>
</protein>
<dbReference type="STRING" id="5627.A0A1C7MIG5"/>
<dbReference type="OrthoDB" id="2756427at2759"/>
<reference evidence="2 3" key="1">
    <citation type="submission" date="2016-03" db="EMBL/GenBank/DDBJ databases">
        <title>Whole genome sequencing of Grifola frondosa 9006-11.</title>
        <authorList>
            <person name="Min B."/>
            <person name="Park H."/>
            <person name="Kim J.-G."/>
            <person name="Cho H."/>
            <person name="Oh Y.-L."/>
            <person name="Kong W.-S."/>
            <person name="Choi I.-G."/>
        </authorList>
    </citation>
    <scope>NUCLEOTIDE SEQUENCE [LARGE SCALE GENOMIC DNA]</scope>
    <source>
        <strain evidence="2 3">9006-11</strain>
    </source>
</reference>
<keyword evidence="3" id="KW-1185">Reference proteome</keyword>
<proteinExistence type="predicted"/>
<comment type="caution">
    <text evidence="2">The sequence shown here is derived from an EMBL/GenBank/DDBJ whole genome shotgun (WGS) entry which is preliminary data.</text>
</comment>
<organism evidence="2 3">
    <name type="scientific">Grifola frondosa</name>
    <name type="common">Maitake</name>
    <name type="synonym">Polyporus frondosus</name>
    <dbReference type="NCBI Taxonomy" id="5627"/>
    <lineage>
        <taxon>Eukaryota</taxon>
        <taxon>Fungi</taxon>
        <taxon>Dikarya</taxon>
        <taxon>Basidiomycota</taxon>
        <taxon>Agaricomycotina</taxon>
        <taxon>Agaricomycetes</taxon>
        <taxon>Polyporales</taxon>
        <taxon>Grifolaceae</taxon>
        <taxon>Grifola</taxon>
    </lineage>
</organism>